<evidence type="ECO:0008006" key="3">
    <source>
        <dbReference type="Google" id="ProtNLM"/>
    </source>
</evidence>
<evidence type="ECO:0000313" key="1">
    <source>
        <dbReference type="EMBL" id="KAK9013370.1"/>
    </source>
</evidence>
<organism evidence="1 2">
    <name type="scientific">Hibiscus sabdariffa</name>
    <name type="common">roselle</name>
    <dbReference type="NCBI Taxonomy" id="183260"/>
    <lineage>
        <taxon>Eukaryota</taxon>
        <taxon>Viridiplantae</taxon>
        <taxon>Streptophyta</taxon>
        <taxon>Embryophyta</taxon>
        <taxon>Tracheophyta</taxon>
        <taxon>Spermatophyta</taxon>
        <taxon>Magnoliopsida</taxon>
        <taxon>eudicotyledons</taxon>
        <taxon>Gunneridae</taxon>
        <taxon>Pentapetalae</taxon>
        <taxon>rosids</taxon>
        <taxon>malvids</taxon>
        <taxon>Malvales</taxon>
        <taxon>Malvaceae</taxon>
        <taxon>Malvoideae</taxon>
        <taxon>Hibiscus</taxon>
    </lineage>
</organism>
<dbReference type="SUPFAM" id="SSF52833">
    <property type="entry name" value="Thioredoxin-like"/>
    <property type="match status" value="1"/>
</dbReference>
<proteinExistence type="predicted"/>
<sequence>MEVKACSTINDKNNQLVPHNNVIKLTPLQLEALLTEGNTSIFWLVEFRASFSSGCRRASRCFPELSITYSNKNLSFGIVDLGLFPNAAEKFEISPGGE</sequence>
<name>A0ABR2RKH6_9ROSI</name>
<dbReference type="Proteomes" id="UP001396334">
    <property type="component" value="Unassembled WGS sequence"/>
</dbReference>
<reference evidence="1 2" key="1">
    <citation type="journal article" date="2024" name="G3 (Bethesda)">
        <title>Genome assembly of Hibiscus sabdariffa L. provides insights into metabolisms of medicinal natural products.</title>
        <authorList>
            <person name="Kim T."/>
        </authorList>
    </citation>
    <scope>NUCLEOTIDE SEQUENCE [LARGE SCALE GENOMIC DNA]</scope>
    <source>
        <strain evidence="1">TK-2024</strain>
        <tissue evidence="1">Old leaves</tissue>
    </source>
</reference>
<protein>
    <recommendedName>
        <fullName evidence="3">Thioredoxin domain-containing protein</fullName>
    </recommendedName>
</protein>
<accession>A0ABR2RKH6</accession>
<evidence type="ECO:0000313" key="2">
    <source>
        <dbReference type="Proteomes" id="UP001396334"/>
    </source>
</evidence>
<keyword evidence="2" id="KW-1185">Reference proteome</keyword>
<comment type="caution">
    <text evidence="1">The sequence shown here is derived from an EMBL/GenBank/DDBJ whole genome shotgun (WGS) entry which is preliminary data.</text>
</comment>
<gene>
    <name evidence="1" type="ORF">V6N11_041381</name>
</gene>
<dbReference type="Gene3D" id="3.40.30.10">
    <property type="entry name" value="Glutaredoxin"/>
    <property type="match status" value="1"/>
</dbReference>
<dbReference type="InterPro" id="IPR036249">
    <property type="entry name" value="Thioredoxin-like_sf"/>
</dbReference>
<dbReference type="EMBL" id="JBBPBN010000022">
    <property type="protein sequence ID" value="KAK9013370.1"/>
    <property type="molecule type" value="Genomic_DNA"/>
</dbReference>